<keyword evidence="2 4" id="KW-0863">Zinc-finger</keyword>
<protein>
    <recommendedName>
        <fullName evidence="5">MYND-type domain-containing protein</fullName>
    </recommendedName>
</protein>
<dbReference type="VEuPathDB" id="FungiDB:H310_07063"/>
<sequence length="253" mass="28183">MAKPRTACSNAASCNQVQAWCRRCVRCKSQAYCSKECQIQAWPSHRAACANMTCVQKWRELETRWWRGVPHETTQAMIENGLNPSSMAFYGEVYFTLTGLKPCVMLTGIPLAWRSSFLQSVIECSGVLGLKSLSLVTVGPVSTMSFAFAGTIALVNTNHPLASEIVTAVSTEMPLRLTETAVARWLDYPVALDTCTDSMVEVGYFDSTTNQLVTSYCASLRDRGHQRQIQDHFERYAETLGSMMLLRREAVLV</sequence>
<keyword evidence="1" id="KW-0479">Metal-binding</keyword>
<dbReference type="SUPFAM" id="SSF144232">
    <property type="entry name" value="HIT/MYND zinc finger-like"/>
    <property type="match status" value="1"/>
</dbReference>
<feature type="domain" description="MYND-type" evidence="5">
    <location>
        <begin position="11"/>
        <end position="49"/>
    </location>
</feature>
<name>A0A024U4C4_9STRA</name>
<dbReference type="GeneID" id="20084113"/>
<proteinExistence type="predicted"/>
<reference evidence="6" key="1">
    <citation type="submission" date="2013-12" db="EMBL/GenBank/DDBJ databases">
        <title>The Genome Sequence of Aphanomyces invadans NJM9701.</title>
        <authorList>
            <consortium name="The Broad Institute Genomics Platform"/>
            <person name="Russ C."/>
            <person name="Tyler B."/>
            <person name="van West P."/>
            <person name="Dieguez-Uribeondo J."/>
            <person name="Young S.K."/>
            <person name="Zeng Q."/>
            <person name="Gargeya S."/>
            <person name="Fitzgerald M."/>
            <person name="Abouelleil A."/>
            <person name="Alvarado L."/>
            <person name="Chapman S.B."/>
            <person name="Gainer-Dewar J."/>
            <person name="Goldberg J."/>
            <person name="Griggs A."/>
            <person name="Gujja S."/>
            <person name="Hansen M."/>
            <person name="Howarth C."/>
            <person name="Imamovic A."/>
            <person name="Ireland A."/>
            <person name="Larimer J."/>
            <person name="McCowan C."/>
            <person name="Murphy C."/>
            <person name="Pearson M."/>
            <person name="Poon T.W."/>
            <person name="Priest M."/>
            <person name="Roberts A."/>
            <person name="Saif S."/>
            <person name="Shea T."/>
            <person name="Sykes S."/>
            <person name="Wortman J."/>
            <person name="Nusbaum C."/>
            <person name="Birren B."/>
        </authorList>
    </citation>
    <scope>NUCLEOTIDE SEQUENCE [LARGE SCALE GENOMIC DNA]</scope>
    <source>
        <strain evidence="6">NJM9701</strain>
    </source>
</reference>
<dbReference type="GO" id="GO:0008270">
    <property type="term" value="F:zinc ion binding"/>
    <property type="evidence" value="ECO:0007669"/>
    <property type="project" value="UniProtKB-KW"/>
</dbReference>
<dbReference type="STRING" id="157072.A0A024U4C4"/>
<organism evidence="6">
    <name type="scientific">Aphanomyces invadans</name>
    <dbReference type="NCBI Taxonomy" id="157072"/>
    <lineage>
        <taxon>Eukaryota</taxon>
        <taxon>Sar</taxon>
        <taxon>Stramenopiles</taxon>
        <taxon>Oomycota</taxon>
        <taxon>Saprolegniomycetes</taxon>
        <taxon>Saprolegniales</taxon>
        <taxon>Verrucalvaceae</taxon>
        <taxon>Aphanomyces</taxon>
    </lineage>
</organism>
<dbReference type="RefSeq" id="XP_008870568.1">
    <property type="nucleotide sequence ID" value="XM_008872346.1"/>
</dbReference>
<evidence type="ECO:0000256" key="1">
    <source>
        <dbReference type="ARBA" id="ARBA00022723"/>
    </source>
</evidence>
<dbReference type="Gene3D" id="6.10.140.2220">
    <property type="match status" value="1"/>
</dbReference>
<dbReference type="OrthoDB" id="61900at2759"/>
<keyword evidence="3" id="KW-0862">Zinc</keyword>
<dbReference type="AlphaFoldDB" id="A0A024U4C4"/>
<evidence type="ECO:0000256" key="3">
    <source>
        <dbReference type="ARBA" id="ARBA00022833"/>
    </source>
</evidence>
<evidence type="ECO:0000256" key="2">
    <source>
        <dbReference type="ARBA" id="ARBA00022771"/>
    </source>
</evidence>
<evidence type="ECO:0000313" key="6">
    <source>
        <dbReference type="EMBL" id="ETW00433.1"/>
    </source>
</evidence>
<evidence type="ECO:0000256" key="4">
    <source>
        <dbReference type="PROSITE-ProRule" id="PRU00134"/>
    </source>
</evidence>
<dbReference type="EMBL" id="KI913964">
    <property type="protein sequence ID" value="ETW00433.1"/>
    <property type="molecule type" value="Genomic_DNA"/>
</dbReference>
<dbReference type="Pfam" id="PF01753">
    <property type="entry name" value="zf-MYND"/>
    <property type="match status" value="1"/>
</dbReference>
<accession>A0A024U4C4</accession>
<evidence type="ECO:0000259" key="5">
    <source>
        <dbReference type="PROSITE" id="PS50865"/>
    </source>
</evidence>
<gene>
    <name evidence="6" type="ORF">H310_07063</name>
</gene>
<dbReference type="InterPro" id="IPR002893">
    <property type="entry name" value="Znf_MYND"/>
</dbReference>
<dbReference type="PROSITE" id="PS50865">
    <property type="entry name" value="ZF_MYND_2"/>
    <property type="match status" value="1"/>
</dbReference>